<name>A0A0A9I2M3_ARUDO</name>
<sequence>MDDGSAAQASLCPGFQIRLNSCSNLARVYSTGFSASCGPVNVAAAKLTAFMNASHASTIWCWRGVPAAASTRSSCVRIRYTHWPSSPWSTDR</sequence>
<organism evidence="1">
    <name type="scientific">Arundo donax</name>
    <name type="common">Giant reed</name>
    <name type="synonym">Donax arundinaceus</name>
    <dbReference type="NCBI Taxonomy" id="35708"/>
    <lineage>
        <taxon>Eukaryota</taxon>
        <taxon>Viridiplantae</taxon>
        <taxon>Streptophyta</taxon>
        <taxon>Embryophyta</taxon>
        <taxon>Tracheophyta</taxon>
        <taxon>Spermatophyta</taxon>
        <taxon>Magnoliopsida</taxon>
        <taxon>Liliopsida</taxon>
        <taxon>Poales</taxon>
        <taxon>Poaceae</taxon>
        <taxon>PACMAD clade</taxon>
        <taxon>Arundinoideae</taxon>
        <taxon>Arundineae</taxon>
        <taxon>Arundo</taxon>
    </lineage>
</organism>
<evidence type="ECO:0000313" key="1">
    <source>
        <dbReference type="EMBL" id="JAE39423.1"/>
    </source>
</evidence>
<dbReference type="EMBL" id="GBRH01158473">
    <property type="protein sequence ID" value="JAE39423.1"/>
    <property type="molecule type" value="Transcribed_RNA"/>
</dbReference>
<reference evidence="1" key="2">
    <citation type="journal article" date="2015" name="Data Brief">
        <title>Shoot transcriptome of the giant reed, Arundo donax.</title>
        <authorList>
            <person name="Barrero R.A."/>
            <person name="Guerrero F.D."/>
            <person name="Moolhuijzen P."/>
            <person name="Goolsby J.A."/>
            <person name="Tidwell J."/>
            <person name="Bellgard S.E."/>
            <person name="Bellgard M.I."/>
        </authorList>
    </citation>
    <scope>NUCLEOTIDE SEQUENCE</scope>
    <source>
        <tissue evidence="1">Shoot tissue taken approximately 20 cm above the soil surface</tissue>
    </source>
</reference>
<dbReference type="AlphaFoldDB" id="A0A0A9I2M3"/>
<proteinExistence type="predicted"/>
<accession>A0A0A9I2M3</accession>
<reference evidence="1" key="1">
    <citation type="submission" date="2014-09" db="EMBL/GenBank/DDBJ databases">
        <authorList>
            <person name="Magalhaes I.L.F."/>
            <person name="Oliveira U."/>
            <person name="Santos F.R."/>
            <person name="Vidigal T.H.D.A."/>
            <person name="Brescovit A.D."/>
            <person name="Santos A.J."/>
        </authorList>
    </citation>
    <scope>NUCLEOTIDE SEQUENCE</scope>
    <source>
        <tissue evidence="1">Shoot tissue taken approximately 20 cm above the soil surface</tissue>
    </source>
</reference>
<protein>
    <submittedName>
        <fullName evidence="1">Uncharacterized protein</fullName>
    </submittedName>
</protein>